<accession>A0ABN2LH17</accession>
<feature type="domain" description="Fibronectin type-III" evidence="10">
    <location>
        <begin position="166"/>
        <end position="263"/>
    </location>
</feature>
<evidence type="ECO:0000256" key="1">
    <source>
        <dbReference type="ARBA" id="ARBA00008891"/>
    </source>
</evidence>
<comment type="catalytic activity">
    <reaction evidence="7">
        <text>[(1-&gt;4)-alpha-D-galacturonosyl methyl ester](n) + n H2O = [(1-&gt;4)-alpha-D-galacturonosyl](n) + n methanol + n H(+)</text>
        <dbReference type="Rhea" id="RHEA:22380"/>
        <dbReference type="Rhea" id="RHEA-COMP:14570"/>
        <dbReference type="Rhea" id="RHEA-COMP:14573"/>
        <dbReference type="ChEBI" id="CHEBI:15377"/>
        <dbReference type="ChEBI" id="CHEBI:15378"/>
        <dbReference type="ChEBI" id="CHEBI:17790"/>
        <dbReference type="ChEBI" id="CHEBI:140522"/>
        <dbReference type="ChEBI" id="CHEBI:140523"/>
        <dbReference type="EC" id="3.1.1.11"/>
    </reaction>
</comment>
<keyword evidence="3 7" id="KW-0063">Aspartyl esterase</keyword>
<keyword evidence="4" id="KW-0326">Glycosidase</keyword>
<keyword evidence="12" id="KW-1185">Reference proteome</keyword>
<evidence type="ECO:0000256" key="7">
    <source>
        <dbReference type="RuleBase" id="RU000589"/>
    </source>
</evidence>
<protein>
    <recommendedName>
        <fullName evidence="7">Pectinesterase</fullName>
        <ecNumber evidence="7">3.1.1.11</ecNumber>
    </recommendedName>
</protein>
<feature type="transmembrane region" description="Helical" evidence="9">
    <location>
        <begin position="43"/>
        <end position="63"/>
    </location>
</feature>
<comment type="similarity">
    <text evidence="1">Belongs to the pectinesterase family.</text>
</comment>
<dbReference type="SMART" id="SM00060">
    <property type="entry name" value="FN3"/>
    <property type="match status" value="2"/>
</dbReference>
<evidence type="ECO:0000259" key="10">
    <source>
        <dbReference type="PROSITE" id="PS50853"/>
    </source>
</evidence>
<dbReference type="Pfam" id="PF01095">
    <property type="entry name" value="Pectinesterase"/>
    <property type="match status" value="1"/>
</dbReference>
<evidence type="ECO:0000313" key="11">
    <source>
        <dbReference type="EMBL" id="GAA1787921.1"/>
    </source>
</evidence>
<keyword evidence="9" id="KW-1133">Transmembrane helix</keyword>
<reference evidence="11 12" key="1">
    <citation type="journal article" date="2019" name="Int. J. Syst. Evol. Microbiol.">
        <title>The Global Catalogue of Microorganisms (GCM) 10K type strain sequencing project: providing services to taxonomists for standard genome sequencing and annotation.</title>
        <authorList>
            <consortium name="The Broad Institute Genomics Platform"/>
            <consortium name="The Broad Institute Genome Sequencing Center for Infectious Disease"/>
            <person name="Wu L."/>
            <person name="Ma J."/>
        </authorList>
    </citation>
    <scope>NUCLEOTIDE SEQUENCE [LARGE SCALE GENOMIC DNA]</scope>
    <source>
        <strain evidence="11 12">JCM 15592</strain>
    </source>
</reference>
<evidence type="ECO:0000256" key="4">
    <source>
        <dbReference type="ARBA" id="ARBA00023295"/>
    </source>
</evidence>
<dbReference type="InterPro" id="IPR033131">
    <property type="entry name" value="Pectinesterase_Asp_AS"/>
</dbReference>
<comment type="pathway">
    <text evidence="7">Glycan metabolism; pectin degradation; 2-dehydro-3-deoxy-D-gluconate from pectin: step 1/5.</text>
</comment>
<dbReference type="CDD" id="cd00063">
    <property type="entry name" value="FN3"/>
    <property type="match status" value="1"/>
</dbReference>
<dbReference type="InterPro" id="IPR000070">
    <property type="entry name" value="Pectinesterase_cat"/>
</dbReference>
<keyword evidence="5" id="KW-0119">Carbohydrate metabolism</keyword>
<evidence type="ECO:0000256" key="8">
    <source>
        <dbReference type="SAM" id="MobiDB-lite"/>
    </source>
</evidence>
<dbReference type="Gene3D" id="2.160.20.10">
    <property type="entry name" value="Single-stranded right-handed beta-helix, Pectin lyase-like"/>
    <property type="match status" value="1"/>
</dbReference>
<keyword evidence="2 7" id="KW-0378">Hydrolase</keyword>
<sequence length="682" mass="72423">MGPHRSWGKRTGGGNLTSHERPTLQFGEIGGVMVVFEVRNAPALRGLVVFVSLLALLLVLPGVSNAADNVGPAPVKSLTATGSTTRIYLNWADNTERDLAGYHVYRSERSDGGFRRLTSVLRKISDYPDLTAPAGLRSYYRVVAVDRSGNASRIVSLSAIRRDTTRPATPIGLTAARTESGALLTWVPNTEPDLSLYRLTRATTPAGPFTWVARLDPGATSYLDTAAAAGTGYYYRLVAVDLSGNASAPATATLVAPDLTPPAPVSSLTATGTVADVTLDWADSTEADLAGYRIYRADASDGPFSPIGDGLVTASGYQDTTALPRTPYWYRVTAVDLAGNESEPVTVEGTRLVGYDPIPGADLTVAPDGSGDMLTIAEALAAATGTEPFVIGIRPGTYPESFTITRPNLTLLGAGAAPGDVVITDDKSAGTLKPDGTPYGTTGSATVTVRANDVTARNLTIENAYVETGTGNEQAVALKTQGDRLVFDAVRLLGDQDTLYADSPAPGVLARSYYVTSYVEGDVDFVFGRGTAVFDRSTLFASTRQNPSNNGYLTAASTDISLPYGFLITDSTVLSDAPPKSFHLGRPWQPSGDPSAIAQVVIRDTVLPEAIKDAPWTDMTSTFSWRDARLFEYRNSGPGAGINPDRPQLTDAQALRYTKWTYLAGSDGWNPTYMLVWRARGS</sequence>
<dbReference type="EC" id="3.1.1.11" evidence="7"/>
<dbReference type="InterPro" id="IPR012334">
    <property type="entry name" value="Pectin_lyas_fold"/>
</dbReference>
<evidence type="ECO:0000256" key="5">
    <source>
        <dbReference type="ARBA" id="ARBA00023326"/>
    </source>
</evidence>
<dbReference type="InterPro" id="IPR036116">
    <property type="entry name" value="FN3_sf"/>
</dbReference>
<dbReference type="InterPro" id="IPR011050">
    <property type="entry name" value="Pectin_lyase_fold/virulence"/>
</dbReference>
<keyword evidence="9" id="KW-0812">Transmembrane</keyword>
<dbReference type="PANTHER" id="PTHR31321:SF57">
    <property type="entry name" value="PECTINESTERASE 53-RELATED"/>
    <property type="match status" value="1"/>
</dbReference>
<evidence type="ECO:0000256" key="6">
    <source>
        <dbReference type="PROSITE-ProRule" id="PRU10040"/>
    </source>
</evidence>
<keyword evidence="5" id="KW-0624">Polysaccharide degradation</keyword>
<organism evidence="11 12">
    <name type="scientific">Nostocoides veronense</name>
    <dbReference type="NCBI Taxonomy" id="330836"/>
    <lineage>
        <taxon>Bacteria</taxon>
        <taxon>Bacillati</taxon>
        <taxon>Actinomycetota</taxon>
        <taxon>Actinomycetes</taxon>
        <taxon>Micrococcales</taxon>
        <taxon>Intrasporangiaceae</taxon>
        <taxon>Nostocoides</taxon>
    </lineage>
</organism>
<dbReference type="SUPFAM" id="SSF49265">
    <property type="entry name" value="Fibronectin type III"/>
    <property type="match status" value="1"/>
</dbReference>
<dbReference type="PROSITE" id="PS50853">
    <property type="entry name" value="FN3"/>
    <property type="match status" value="1"/>
</dbReference>
<dbReference type="Gene3D" id="2.60.40.10">
    <property type="entry name" value="Immunoglobulins"/>
    <property type="match status" value="3"/>
</dbReference>
<dbReference type="PANTHER" id="PTHR31321">
    <property type="entry name" value="ACYL-COA THIOESTER HYDROLASE YBHC-RELATED"/>
    <property type="match status" value="1"/>
</dbReference>
<comment type="caution">
    <text evidence="11">The sequence shown here is derived from an EMBL/GenBank/DDBJ whole genome shotgun (WGS) entry which is preliminary data.</text>
</comment>
<keyword evidence="9" id="KW-0472">Membrane</keyword>
<evidence type="ECO:0000256" key="9">
    <source>
        <dbReference type="SAM" id="Phobius"/>
    </source>
</evidence>
<dbReference type="Proteomes" id="UP001499938">
    <property type="component" value="Unassembled WGS sequence"/>
</dbReference>
<name>A0ABN2LH17_9MICO</name>
<feature type="active site" evidence="6">
    <location>
        <position position="524"/>
    </location>
</feature>
<dbReference type="PROSITE" id="PS00503">
    <property type="entry name" value="PECTINESTERASE_2"/>
    <property type="match status" value="1"/>
</dbReference>
<dbReference type="InterPro" id="IPR013783">
    <property type="entry name" value="Ig-like_fold"/>
</dbReference>
<evidence type="ECO:0000256" key="2">
    <source>
        <dbReference type="ARBA" id="ARBA00022801"/>
    </source>
</evidence>
<gene>
    <name evidence="11" type="ORF">GCM10009811_11270</name>
</gene>
<feature type="region of interest" description="Disordered" evidence="8">
    <location>
        <begin position="1"/>
        <end position="21"/>
    </location>
</feature>
<dbReference type="SUPFAM" id="SSF51126">
    <property type="entry name" value="Pectin lyase-like"/>
    <property type="match status" value="1"/>
</dbReference>
<dbReference type="InterPro" id="IPR003961">
    <property type="entry name" value="FN3_dom"/>
</dbReference>
<proteinExistence type="inferred from homology"/>
<dbReference type="EMBL" id="BAAAPO010000016">
    <property type="protein sequence ID" value="GAA1787921.1"/>
    <property type="molecule type" value="Genomic_DNA"/>
</dbReference>
<evidence type="ECO:0000313" key="12">
    <source>
        <dbReference type="Proteomes" id="UP001499938"/>
    </source>
</evidence>
<evidence type="ECO:0000256" key="3">
    <source>
        <dbReference type="ARBA" id="ARBA00023085"/>
    </source>
</evidence>